<evidence type="ECO:0000313" key="2">
    <source>
        <dbReference type="Proteomes" id="UP000316649"/>
    </source>
</evidence>
<dbReference type="OrthoDB" id="7030833at2"/>
<sequence length="103" mass="12049">MKRTQAITAIILLLVATASFSGNFKYPIKWKERDNRILHESVCFNHDYGSIPYRTCRRDAQSYFKDQCRYYRDKASKAKAGYGEQAEKLREKFCYSASQYGPV</sequence>
<protein>
    <submittedName>
        <fullName evidence="1">Uncharacterized protein</fullName>
    </submittedName>
</protein>
<organism evidence="1 2">
    <name type="scientific">Sedimenticola selenatireducens</name>
    <dbReference type="NCBI Taxonomy" id="191960"/>
    <lineage>
        <taxon>Bacteria</taxon>
        <taxon>Pseudomonadati</taxon>
        <taxon>Pseudomonadota</taxon>
        <taxon>Gammaproteobacteria</taxon>
        <taxon>Chromatiales</taxon>
        <taxon>Sedimenticolaceae</taxon>
        <taxon>Sedimenticola</taxon>
    </lineage>
</organism>
<gene>
    <name evidence="1" type="ORF">FHP88_09495</name>
</gene>
<dbReference type="Proteomes" id="UP000316649">
    <property type="component" value="Unassembled WGS sequence"/>
</dbReference>
<dbReference type="EMBL" id="VMNH01000009">
    <property type="protein sequence ID" value="TVO75232.1"/>
    <property type="molecule type" value="Genomic_DNA"/>
</dbReference>
<evidence type="ECO:0000313" key="1">
    <source>
        <dbReference type="EMBL" id="TVO75232.1"/>
    </source>
</evidence>
<comment type="caution">
    <text evidence="1">The sequence shown here is derived from an EMBL/GenBank/DDBJ whole genome shotgun (WGS) entry which is preliminary data.</text>
</comment>
<dbReference type="RefSeq" id="WP_144358805.1">
    <property type="nucleotide sequence ID" value="NZ_VMNH01000009.1"/>
</dbReference>
<accession>A0A557SCU2</accession>
<keyword evidence="2" id="KW-1185">Reference proteome</keyword>
<proteinExistence type="predicted"/>
<reference evidence="1 2" key="1">
    <citation type="submission" date="2019-07" db="EMBL/GenBank/DDBJ databases">
        <title>The pathways for chlorine oxyanion respiration interact through the shared metabolite chlorate.</title>
        <authorList>
            <person name="Barnum T.P."/>
            <person name="Cheng Y."/>
            <person name="Hill K.A."/>
            <person name="Lucas L.N."/>
            <person name="Carlson H.K."/>
            <person name="Coates J.D."/>
        </authorList>
    </citation>
    <scope>NUCLEOTIDE SEQUENCE [LARGE SCALE GENOMIC DNA]</scope>
    <source>
        <strain evidence="1 2">BK-1</strain>
    </source>
</reference>
<dbReference type="AlphaFoldDB" id="A0A557SCU2"/>
<name>A0A557SCU2_9GAMM</name>